<dbReference type="EMBL" id="VJZC01000589">
    <property type="protein sequence ID" value="MPY63544.1"/>
    <property type="molecule type" value="Genomic_DNA"/>
</dbReference>
<dbReference type="GO" id="GO:0009003">
    <property type="term" value="F:signal peptidase activity"/>
    <property type="evidence" value="ECO:0007669"/>
    <property type="project" value="UniProtKB-EC"/>
</dbReference>
<dbReference type="InterPro" id="IPR036286">
    <property type="entry name" value="LexA/Signal_pep-like_sf"/>
</dbReference>
<dbReference type="SUPFAM" id="SSF51306">
    <property type="entry name" value="LexA/Signal peptidase"/>
    <property type="match status" value="1"/>
</dbReference>
<evidence type="ECO:0000313" key="7">
    <source>
        <dbReference type="Proteomes" id="UP000400924"/>
    </source>
</evidence>
<dbReference type="Pfam" id="PF10502">
    <property type="entry name" value="Peptidase_S26"/>
    <property type="match status" value="1"/>
</dbReference>
<evidence type="ECO:0000256" key="4">
    <source>
        <dbReference type="SAM" id="MobiDB-lite"/>
    </source>
</evidence>
<reference evidence="6 7" key="1">
    <citation type="submission" date="2019-07" db="EMBL/GenBank/DDBJ databases">
        <title>New species of Amycolatopsis and Streptomyces.</title>
        <authorList>
            <person name="Duangmal K."/>
            <person name="Teo W.F.A."/>
            <person name="Lipun K."/>
        </authorList>
    </citation>
    <scope>NUCLEOTIDE SEQUENCE [LARGE SCALE GENOMIC DNA]</scope>
    <source>
        <strain evidence="6 7">NBRC 106415</strain>
    </source>
</reference>
<evidence type="ECO:0000256" key="1">
    <source>
        <dbReference type="ARBA" id="ARBA00004401"/>
    </source>
</evidence>
<keyword evidence="3" id="KW-0645">Protease</keyword>
<dbReference type="GO" id="GO:0005886">
    <property type="term" value="C:plasma membrane"/>
    <property type="evidence" value="ECO:0007669"/>
    <property type="project" value="UniProtKB-SubCell"/>
</dbReference>
<comment type="catalytic activity">
    <reaction evidence="3">
        <text>Cleavage of hydrophobic, N-terminal signal or leader sequences from secreted and periplasmic proteins.</text>
        <dbReference type="EC" id="3.4.21.89"/>
    </reaction>
</comment>
<dbReference type="PANTHER" id="PTHR43390:SF1">
    <property type="entry name" value="CHLOROPLAST PROCESSING PEPTIDASE"/>
    <property type="match status" value="1"/>
</dbReference>
<dbReference type="AlphaFoldDB" id="A0A5N8XVY8"/>
<dbReference type="GO" id="GO:0004252">
    <property type="term" value="F:serine-type endopeptidase activity"/>
    <property type="evidence" value="ECO:0007669"/>
    <property type="project" value="InterPro"/>
</dbReference>
<dbReference type="Gene3D" id="2.10.109.10">
    <property type="entry name" value="Umud Fragment, subunit A"/>
    <property type="match status" value="1"/>
</dbReference>
<dbReference type="PANTHER" id="PTHR43390">
    <property type="entry name" value="SIGNAL PEPTIDASE I"/>
    <property type="match status" value="1"/>
</dbReference>
<comment type="caution">
    <text evidence="6">The sequence shown here is derived from an EMBL/GenBank/DDBJ whole genome shotgun (WGS) entry which is preliminary data.</text>
</comment>
<sequence length="227" mass="23686">MATPADGGPFAHSRAIAGGLGSRGGRRGARGGEHPGDGGRAGGLPDVAPAEPCDGTDVSPRERRLGRLFDGSGVRRGDVILFSARDWGANSVFMMRVIAVGGDHVVIDETGTRVSVNGKILREPYISQHDPDLRPPVDVTVPANRLFLLGENRTIAADSRAHPSEHSGTIARSAGSAGPSVGRVCRGARCDVGRCAYDPPYSRCRSTRTTSLRVAAACRSGVNPTPL</sequence>
<evidence type="ECO:0000256" key="3">
    <source>
        <dbReference type="RuleBase" id="RU362042"/>
    </source>
</evidence>
<dbReference type="Proteomes" id="UP000400924">
    <property type="component" value="Unassembled WGS sequence"/>
</dbReference>
<feature type="region of interest" description="Disordered" evidence="4">
    <location>
        <begin position="1"/>
        <end position="61"/>
    </location>
</feature>
<dbReference type="EC" id="3.4.21.89" evidence="3"/>
<protein>
    <recommendedName>
        <fullName evidence="3">Signal peptidase I</fullName>
        <ecNumber evidence="3">3.4.21.89</ecNumber>
    </recommendedName>
</protein>
<dbReference type="InterPro" id="IPR019533">
    <property type="entry name" value="Peptidase_S26"/>
</dbReference>
<organism evidence="6 7">
    <name type="scientific">Streptomyces spongiae</name>
    <dbReference type="NCBI Taxonomy" id="565072"/>
    <lineage>
        <taxon>Bacteria</taxon>
        <taxon>Bacillati</taxon>
        <taxon>Actinomycetota</taxon>
        <taxon>Actinomycetes</taxon>
        <taxon>Kitasatosporales</taxon>
        <taxon>Streptomycetaceae</taxon>
        <taxon>Streptomyces</taxon>
    </lineage>
</organism>
<name>A0A5N8XVY8_9ACTN</name>
<dbReference type="PRINTS" id="PR00727">
    <property type="entry name" value="LEADERPTASE"/>
</dbReference>
<dbReference type="NCBIfam" id="TIGR02227">
    <property type="entry name" value="sigpep_I_bact"/>
    <property type="match status" value="1"/>
</dbReference>
<feature type="domain" description="Peptidase S26" evidence="5">
    <location>
        <begin position="72"/>
        <end position="162"/>
    </location>
</feature>
<evidence type="ECO:0000256" key="2">
    <source>
        <dbReference type="ARBA" id="ARBA00009370"/>
    </source>
</evidence>
<comment type="similarity">
    <text evidence="2 3">Belongs to the peptidase S26 family.</text>
</comment>
<proteinExistence type="inferred from homology"/>
<keyword evidence="7" id="KW-1185">Reference proteome</keyword>
<accession>A0A5N8XVY8</accession>
<dbReference type="GO" id="GO:0006465">
    <property type="term" value="P:signal peptide processing"/>
    <property type="evidence" value="ECO:0007669"/>
    <property type="project" value="InterPro"/>
</dbReference>
<evidence type="ECO:0000259" key="5">
    <source>
        <dbReference type="Pfam" id="PF10502"/>
    </source>
</evidence>
<gene>
    <name evidence="6" type="primary">lepB</name>
    <name evidence="6" type="ORF">FNH08_42225</name>
</gene>
<keyword evidence="3 6" id="KW-0378">Hydrolase</keyword>
<dbReference type="InterPro" id="IPR000223">
    <property type="entry name" value="Pept_S26A_signal_pept_1"/>
</dbReference>
<dbReference type="RefSeq" id="WP_228034703.1">
    <property type="nucleotide sequence ID" value="NZ_VJZC01000589.1"/>
</dbReference>
<comment type="subcellular location">
    <subcellularLocation>
        <location evidence="1">Cell membrane</location>
        <topology evidence="1">Single-pass type II membrane protein</topology>
    </subcellularLocation>
    <subcellularLocation>
        <location evidence="3">Membrane</location>
        <topology evidence="3">Single-pass type II membrane protein</topology>
    </subcellularLocation>
</comment>
<evidence type="ECO:0000313" key="6">
    <source>
        <dbReference type="EMBL" id="MPY63544.1"/>
    </source>
</evidence>